<keyword evidence="1" id="KW-0723">Serine/threonine-protein kinase</keyword>
<proteinExistence type="predicted"/>
<keyword evidence="3" id="KW-0418">Kinase</keyword>
<protein>
    <submittedName>
        <fullName evidence="3">Serine/threonine-protein kinase RsbW</fullName>
        <ecNumber evidence="3">2.7.11.1</ecNumber>
    </submittedName>
</protein>
<dbReference type="PANTHER" id="PTHR35526:SF3">
    <property type="entry name" value="ANTI-SIGMA-F FACTOR RSBW"/>
    <property type="match status" value="1"/>
</dbReference>
<dbReference type="InterPro" id="IPR036890">
    <property type="entry name" value="HATPase_C_sf"/>
</dbReference>
<evidence type="ECO:0000313" key="3">
    <source>
        <dbReference type="EMBL" id="MDR7329659.1"/>
    </source>
</evidence>
<dbReference type="GO" id="GO:0004674">
    <property type="term" value="F:protein serine/threonine kinase activity"/>
    <property type="evidence" value="ECO:0007669"/>
    <property type="project" value="UniProtKB-EC"/>
</dbReference>
<dbReference type="EMBL" id="JAVDXZ010000001">
    <property type="protein sequence ID" value="MDR7329659.1"/>
    <property type="molecule type" value="Genomic_DNA"/>
</dbReference>
<dbReference type="Pfam" id="PF13581">
    <property type="entry name" value="HATPase_c_2"/>
    <property type="match status" value="1"/>
</dbReference>
<dbReference type="InterPro" id="IPR050267">
    <property type="entry name" value="Anti-sigma-factor_SerPK"/>
</dbReference>
<name>A0ABU1ZXJ7_9CORY</name>
<keyword evidence="4" id="KW-1185">Reference proteome</keyword>
<dbReference type="RefSeq" id="WP_290194634.1">
    <property type="nucleotide sequence ID" value="NZ_CP047654.1"/>
</dbReference>
<dbReference type="InterPro" id="IPR003594">
    <property type="entry name" value="HATPase_dom"/>
</dbReference>
<dbReference type="CDD" id="cd16936">
    <property type="entry name" value="HATPase_RsbW-like"/>
    <property type="match status" value="1"/>
</dbReference>
<reference evidence="3" key="1">
    <citation type="submission" date="2023-07" db="EMBL/GenBank/DDBJ databases">
        <title>Sequencing the genomes of 1000 actinobacteria strains.</title>
        <authorList>
            <person name="Klenk H.-P."/>
        </authorList>
    </citation>
    <scope>NUCLEOTIDE SEQUENCE</scope>
    <source>
        <strain evidence="3">DSM 107476</strain>
    </source>
</reference>
<dbReference type="SUPFAM" id="SSF55874">
    <property type="entry name" value="ATPase domain of HSP90 chaperone/DNA topoisomerase II/histidine kinase"/>
    <property type="match status" value="1"/>
</dbReference>
<sequence>MTTDKDQSNDQDGEKILEGPARLSFVDQVLDAVQQLGESSALGLNLDRTMFTLAVSEIITNIVEHSTGEVSMSVRLTSGPGELRAIIQDSATPALIDWDHIELPDVDAESGRGLALAHAVLDGLHHDSHPDGNTWTLWRKVQDA</sequence>
<evidence type="ECO:0000313" key="4">
    <source>
        <dbReference type="Proteomes" id="UP001180840"/>
    </source>
</evidence>
<organism evidence="3 4">
    <name type="scientific">Corynebacterium guangdongense</name>
    <dbReference type="NCBI Taxonomy" id="1783348"/>
    <lineage>
        <taxon>Bacteria</taxon>
        <taxon>Bacillati</taxon>
        <taxon>Actinomycetota</taxon>
        <taxon>Actinomycetes</taxon>
        <taxon>Mycobacteriales</taxon>
        <taxon>Corynebacteriaceae</taxon>
        <taxon>Corynebacterium</taxon>
    </lineage>
</organism>
<keyword evidence="3" id="KW-0808">Transferase</keyword>
<comment type="caution">
    <text evidence="3">The sequence shown here is derived from an EMBL/GenBank/DDBJ whole genome shotgun (WGS) entry which is preliminary data.</text>
</comment>
<accession>A0ABU1ZXJ7</accession>
<evidence type="ECO:0000256" key="1">
    <source>
        <dbReference type="ARBA" id="ARBA00022527"/>
    </source>
</evidence>
<gene>
    <name evidence="3" type="ORF">J2S39_001335</name>
</gene>
<dbReference type="Gene3D" id="3.30.565.10">
    <property type="entry name" value="Histidine kinase-like ATPase, C-terminal domain"/>
    <property type="match status" value="1"/>
</dbReference>
<feature type="domain" description="Histidine kinase/HSP90-like ATPase" evidence="2">
    <location>
        <begin position="20"/>
        <end position="136"/>
    </location>
</feature>
<dbReference type="PANTHER" id="PTHR35526">
    <property type="entry name" value="ANTI-SIGMA-F FACTOR RSBW-RELATED"/>
    <property type="match status" value="1"/>
</dbReference>
<evidence type="ECO:0000259" key="2">
    <source>
        <dbReference type="Pfam" id="PF13581"/>
    </source>
</evidence>
<dbReference type="EC" id="2.7.11.1" evidence="3"/>
<dbReference type="Proteomes" id="UP001180840">
    <property type="component" value="Unassembled WGS sequence"/>
</dbReference>